<evidence type="ECO:0008006" key="2">
    <source>
        <dbReference type="Google" id="ProtNLM"/>
    </source>
</evidence>
<dbReference type="AlphaFoldDB" id="A0A4D6WLE3"/>
<sequence>MILLHTIFENYCKHFNELDYTFFKSNARYKKNFINLSHLNQHKPIAISKLYNYIHKSSNKFLQNYSDYKFISRNFWNEFINQYWQETIFISNSNYLSESYINKLKNKNLSIYKKNDYKNFLSEFSRDLINGKIPIEFNSNINSRQKVTSSLITYNNNTYVKFIWKKGINWYIVGLYLKYLSIVKQILNPIKILNFKRIELNSLPIFAISNQYNQIIMSESADQLILQKDLWHSLYNWYNAFLVKKIYTGLLFINPKDALEYKEYIISKYLKANYSNNLKFFIGHLNFYYKLLYSSKKNTEFRLIPDLKEISDLLSKYQYYKNINFDKQQRYGNNYFQGQPIYIIKPILVKNKNTNKKDYINYFYNMPKRNAFIKCKAIFLNYDTAITAWNKFKLEHSYYKLPKKPFIHVSNLEYFLKISNDYDKDNYFVFIPSIQTYNFIKKDKQVKDMNLVKYFCINKSIYIKSLFKRIVWSLSSRQPVNW</sequence>
<evidence type="ECO:0000313" key="1">
    <source>
        <dbReference type="EMBL" id="QCI04589.1"/>
    </source>
</evidence>
<keyword evidence="1" id="KW-0934">Plastid</keyword>
<geneLocation type="plastid" evidence="1"/>
<accession>A0A4D6WLE3</accession>
<gene>
    <name evidence="1" type="primary">ycf80</name>
</gene>
<reference evidence="1" key="2">
    <citation type="submission" date="2019-04" db="EMBL/GenBank/DDBJ databases">
        <authorList>
            <person name="Pasella M."/>
        </authorList>
    </citation>
    <scope>NUCLEOTIDE SEQUENCE</scope>
    <source>
        <strain evidence="1">PD2929_3</strain>
    </source>
</reference>
<name>A0A4D6WLE3_9FLOR</name>
<protein>
    <recommendedName>
        <fullName evidence="2">Ycf80</fullName>
    </recommendedName>
</protein>
<proteinExistence type="predicted"/>
<dbReference type="EMBL" id="MK814613">
    <property type="protein sequence ID" value="QCI04589.1"/>
    <property type="molecule type" value="Genomic_DNA"/>
</dbReference>
<reference evidence="1" key="1">
    <citation type="journal article" date="2019" name="Mol. Phylogenet. Evol.">
        <title>Morphological evolution and classification of the red algal order Ceramiales inferred using plastid phylogenomics.</title>
        <authorList>
            <person name="Diaz-Tapia P."/>
            <person name="Pasella M.M."/>
            <person name="Verbruggen H."/>
            <person name="Maggs C.A."/>
        </authorList>
    </citation>
    <scope>NUCLEOTIDE SEQUENCE</scope>
    <source>
        <strain evidence="1">PD2929_3</strain>
    </source>
</reference>
<organism evidence="1">
    <name type="scientific">Apoglossum ruscifolium</name>
    <dbReference type="NCBI Taxonomy" id="167976"/>
    <lineage>
        <taxon>Eukaryota</taxon>
        <taxon>Rhodophyta</taxon>
        <taxon>Florideophyceae</taxon>
        <taxon>Rhodymeniophycidae</taxon>
        <taxon>Ceramiales</taxon>
        <taxon>Delesseriaceae</taxon>
        <taxon>Apoglossum</taxon>
    </lineage>
</organism>